<organism evidence="2 3">
    <name type="scientific">Cognatilysobacter lacus</name>
    <dbReference type="NCBI Taxonomy" id="1643323"/>
    <lineage>
        <taxon>Bacteria</taxon>
        <taxon>Pseudomonadati</taxon>
        <taxon>Pseudomonadota</taxon>
        <taxon>Gammaproteobacteria</taxon>
        <taxon>Lysobacterales</taxon>
        <taxon>Lysobacteraceae</taxon>
        <taxon>Cognatilysobacter</taxon>
    </lineage>
</organism>
<gene>
    <name evidence="2" type="ORF">FW784_10040</name>
</gene>
<feature type="transmembrane region" description="Helical" evidence="1">
    <location>
        <begin position="6"/>
        <end position="26"/>
    </location>
</feature>
<name>A0A5D8Z2L6_9GAMM</name>
<sequence>MESTLLSLVVGIISSLFATAIFLVLAEIARRIVLPWYTDKLYRGVRLDGTWRLLKLDGSPVDAAMVKIGLALQQRADVITGTYTLTGAEGHATNYHVHGIVRDRYLMATATPVSDRHLDGVAMLFYVESAESKLLMNGHFLYCAQGGEVKASNALVFAWNKA</sequence>
<evidence type="ECO:0008006" key="4">
    <source>
        <dbReference type="Google" id="ProtNLM"/>
    </source>
</evidence>
<protein>
    <recommendedName>
        <fullName evidence="4">SMODS-associating 2TM beta-strand rich effector domain-containing protein</fullName>
    </recommendedName>
</protein>
<keyword evidence="1" id="KW-0812">Transmembrane</keyword>
<dbReference type="EMBL" id="VTRV01000110">
    <property type="protein sequence ID" value="TZF88342.1"/>
    <property type="molecule type" value="Genomic_DNA"/>
</dbReference>
<dbReference type="Proteomes" id="UP000323164">
    <property type="component" value="Unassembled WGS sequence"/>
</dbReference>
<accession>A0A5D8Z2L6</accession>
<evidence type="ECO:0000313" key="2">
    <source>
        <dbReference type="EMBL" id="TZF88342.1"/>
    </source>
</evidence>
<reference evidence="2 3" key="1">
    <citation type="submission" date="2019-08" db="EMBL/GenBank/DDBJ databases">
        <title>Draft genome sequence of Lysobacter sp. UKS-15.</title>
        <authorList>
            <person name="Im W.-T."/>
        </authorList>
    </citation>
    <scope>NUCLEOTIDE SEQUENCE [LARGE SCALE GENOMIC DNA]</scope>
    <source>
        <strain evidence="2 3">UKS-15</strain>
    </source>
</reference>
<keyword evidence="3" id="KW-1185">Reference proteome</keyword>
<evidence type="ECO:0000256" key="1">
    <source>
        <dbReference type="SAM" id="Phobius"/>
    </source>
</evidence>
<dbReference type="RefSeq" id="WP_149353209.1">
    <property type="nucleotide sequence ID" value="NZ_VTRV01000110.1"/>
</dbReference>
<comment type="caution">
    <text evidence="2">The sequence shown here is derived from an EMBL/GenBank/DDBJ whole genome shotgun (WGS) entry which is preliminary data.</text>
</comment>
<proteinExistence type="predicted"/>
<dbReference type="AlphaFoldDB" id="A0A5D8Z2L6"/>
<keyword evidence="1" id="KW-0472">Membrane</keyword>
<evidence type="ECO:0000313" key="3">
    <source>
        <dbReference type="Proteomes" id="UP000323164"/>
    </source>
</evidence>
<dbReference type="OrthoDB" id="7069060at2"/>
<keyword evidence="1" id="KW-1133">Transmembrane helix</keyword>